<comment type="caution">
    <text evidence="2">The sequence shown here is derived from an EMBL/GenBank/DDBJ whole genome shotgun (WGS) entry which is preliminary data.</text>
</comment>
<gene>
    <name evidence="2" type="ORF">BLNAU_2783</name>
</gene>
<name>A0ABQ9YEK0_9EUKA</name>
<protein>
    <submittedName>
        <fullName evidence="2">Uncharacterized protein</fullName>
    </submittedName>
</protein>
<dbReference type="Proteomes" id="UP001281761">
    <property type="component" value="Unassembled WGS sequence"/>
</dbReference>
<feature type="compositionally biased region" description="Basic and acidic residues" evidence="1">
    <location>
        <begin position="8"/>
        <end position="19"/>
    </location>
</feature>
<feature type="region of interest" description="Disordered" evidence="1">
    <location>
        <begin position="1"/>
        <end position="33"/>
    </location>
</feature>
<evidence type="ECO:0000313" key="3">
    <source>
        <dbReference type="Proteomes" id="UP001281761"/>
    </source>
</evidence>
<evidence type="ECO:0000256" key="1">
    <source>
        <dbReference type="SAM" id="MobiDB-lite"/>
    </source>
</evidence>
<keyword evidence="3" id="KW-1185">Reference proteome</keyword>
<feature type="region of interest" description="Disordered" evidence="1">
    <location>
        <begin position="102"/>
        <end position="130"/>
    </location>
</feature>
<reference evidence="2 3" key="1">
    <citation type="journal article" date="2022" name="bioRxiv">
        <title>Genomics of Preaxostyla Flagellates Illuminates Evolutionary Transitions and the Path Towards Mitochondrial Loss.</title>
        <authorList>
            <person name="Novak L.V.F."/>
            <person name="Treitli S.C."/>
            <person name="Pyrih J."/>
            <person name="Halakuc P."/>
            <person name="Pipaliya S.V."/>
            <person name="Vacek V."/>
            <person name="Brzon O."/>
            <person name="Soukal P."/>
            <person name="Eme L."/>
            <person name="Dacks J.B."/>
            <person name="Karnkowska A."/>
            <person name="Elias M."/>
            <person name="Hampl V."/>
        </authorList>
    </citation>
    <scope>NUCLEOTIDE SEQUENCE [LARGE SCALE GENOMIC DNA]</scope>
    <source>
        <strain evidence="2">NAU3</strain>
        <tissue evidence="2">Gut</tissue>
    </source>
</reference>
<dbReference type="EMBL" id="JARBJD010000012">
    <property type="protein sequence ID" value="KAK2962123.1"/>
    <property type="molecule type" value="Genomic_DNA"/>
</dbReference>
<proteinExistence type="predicted"/>
<organism evidence="2 3">
    <name type="scientific">Blattamonas nauphoetae</name>
    <dbReference type="NCBI Taxonomy" id="2049346"/>
    <lineage>
        <taxon>Eukaryota</taxon>
        <taxon>Metamonada</taxon>
        <taxon>Preaxostyla</taxon>
        <taxon>Oxymonadida</taxon>
        <taxon>Blattamonas</taxon>
    </lineage>
</organism>
<sequence length="130" mass="14918">MLLDEFENSSKNDKKEAPTHPETSTPKRNRELFNLITTPSFVRENLETPKSKVHTNRALREMNLDENTILHEYEPVRTIGLTTRSHALPEVLLLHPRVLEDDSSMEEDLQPPVGHAEHPVQLLEHPTNSV</sequence>
<accession>A0ABQ9YEK0</accession>
<evidence type="ECO:0000313" key="2">
    <source>
        <dbReference type="EMBL" id="KAK2962123.1"/>
    </source>
</evidence>